<comment type="pathway">
    <text evidence="3">Secondary metabolite biosynthesis.</text>
</comment>
<evidence type="ECO:0000256" key="4">
    <source>
        <dbReference type="ARBA" id="ARBA00010617"/>
    </source>
</evidence>
<dbReference type="EMBL" id="JH930472">
    <property type="protein sequence ID" value="EKM55878.1"/>
    <property type="molecule type" value="Genomic_DNA"/>
</dbReference>
<keyword evidence="10" id="KW-0408">Iron</keyword>
<dbReference type="KEGG" id="pco:PHACADRAFT_209390"/>
<dbReference type="AlphaFoldDB" id="K5VWG1"/>
<evidence type="ECO:0000256" key="8">
    <source>
        <dbReference type="ARBA" id="ARBA00022989"/>
    </source>
</evidence>
<dbReference type="GO" id="GO:0016705">
    <property type="term" value="F:oxidoreductase activity, acting on paired donors, with incorporation or reduction of molecular oxygen"/>
    <property type="evidence" value="ECO:0007669"/>
    <property type="project" value="InterPro"/>
</dbReference>
<dbReference type="InterPro" id="IPR050364">
    <property type="entry name" value="Cytochrome_P450_fung"/>
</dbReference>
<keyword evidence="11" id="KW-0503">Monooxygenase</keyword>
<dbReference type="GO" id="GO:0020037">
    <property type="term" value="F:heme binding"/>
    <property type="evidence" value="ECO:0007669"/>
    <property type="project" value="InterPro"/>
</dbReference>
<sequence length="475" mass="54358">MFDVPLKYGWLVYRDWARQYGSDIVHVQTLGVHIYVVNSAAAAKELFDKRPRVYSDKEQSVMMNELTGWHRNMALMPYGDYWRENRRLFHQHFRPLAVPQYRLKQAKVVRRLLQLLVDFQGNCVPHIRYMAGSMILDVVYAFDVLPGDPRLELVEKATYTATQIVNAGIFLVYVFPILKHVPAWFPGARFKRQAGNWRKLVDAMFEVPYYQFKAAMVHLLSRSRSRMYLKALLSLLSNADATDVSRLDEIFIALTGTAYAAGEETTVIALSTFILAMILHPEIQVFVQEELDRVIGRDRLPQVDDRQSLPRVTAVMNEVLRWHSPLPLATPHRAITDDDYKGYHIAAGSLVIGNSWAILHDDERYPDPYSFKPSRFLFDDGRLRDDVPFPIETFGYGRRISPGRYFALDTLFVAMSNLLAVFTIEAAVDENGEAVEVKEEFVPHVLSPPKPFKAHFKPRYSGADSLIRSAALADA</sequence>
<evidence type="ECO:0000256" key="10">
    <source>
        <dbReference type="ARBA" id="ARBA00023004"/>
    </source>
</evidence>
<evidence type="ECO:0000256" key="1">
    <source>
        <dbReference type="ARBA" id="ARBA00001971"/>
    </source>
</evidence>
<dbReference type="CDD" id="cd11065">
    <property type="entry name" value="CYP64-like"/>
    <property type="match status" value="1"/>
</dbReference>
<evidence type="ECO:0000256" key="9">
    <source>
        <dbReference type="ARBA" id="ARBA00023002"/>
    </source>
</evidence>
<reference evidence="13 14" key="1">
    <citation type="journal article" date="2012" name="BMC Genomics">
        <title>Comparative genomics of the white-rot fungi, Phanerochaete carnosa and P. chrysosporium, to elucidate the genetic basis of the distinct wood types they colonize.</title>
        <authorList>
            <person name="Suzuki H."/>
            <person name="MacDonald J."/>
            <person name="Syed K."/>
            <person name="Salamov A."/>
            <person name="Hori C."/>
            <person name="Aerts A."/>
            <person name="Henrissat B."/>
            <person name="Wiebenga A."/>
            <person name="vanKuyk P.A."/>
            <person name="Barry K."/>
            <person name="Lindquist E."/>
            <person name="LaButti K."/>
            <person name="Lapidus A."/>
            <person name="Lucas S."/>
            <person name="Coutinho P."/>
            <person name="Gong Y."/>
            <person name="Samejima M."/>
            <person name="Mahadevan R."/>
            <person name="Abou-Zaid M."/>
            <person name="de Vries R.P."/>
            <person name="Igarashi K."/>
            <person name="Yadav J.S."/>
            <person name="Grigoriev I.V."/>
            <person name="Master E.R."/>
        </authorList>
    </citation>
    <scope>NUCLEOTIDE SEQUENCE [LARGE SCALE GENOMIC DNA]</scope>
    <source>
        <strain evidence="13 14">HHB-10118-sp</strain>
    </source>
</reference>
<protein>
    <recommendedName>
        <fullName evidence="15">Cytochrome P450</fullName>
    </recommendedName>
</protein>
<dbReference type="PANTHER" id="PTHR46300">
    <property type="entry name" value="P450, PUTATIVE (EUROFUNG)-RELATED-RELATED"/>
    <property type="match status" value="1"/>
</dbReference>
<dbReference type="OrthoDB" id="2789670at2759"/>
<keyword evidence="5" id="KW-0349">Heme</keyword>
<keyword evidence="14" id="KW-1185">Reference proteome</keyword>
<dbReference type="RefSeq" id="XP_007396185.1">
    <property type="nucleotide sequence ID" value="XM_007396123.1"/>
</dbReference>
<proteinExistence type="inferred from homology"/>
<evidence type="ECO:0000256" key="3">
    <source>
        <dbReference type="ARBA" id="ARBA00005179"/>
    </source>
</evidence>
<evidence type="ECO:0000256" key="11">
    <source>
        <dbReference type="ARBA" id="ARBA00023033"/>
    </source>
</evidence>
<dbReference type="PRINTS" id="PR00463">
    <property type="entry name" value="EP450I"/>
</dbReference>
<dbReference type="InterPro" id="IPR036396">
    <property type="entry name" value="Cyt_P450_sf"/>
</dbReference>
<organism evidence="13 14">
    <name type="scientific">Phanerochaete carnosa (strain HHB-10118-sp)</name>
    <name type="common">White-rot fungus</name>
    <name type="synonym">Peniophora carnosa</name>
    <dbReference type="NCBI Taxonomy" id="650164"/>
    <lineage>
        <taxon>Eukaryota</taxon>
        <taxon>Fungi</taxon>
        <taxon>Dikarya</taxon>
        <taxon>Basidiomycota</taxon>
        <taxon>Agaricomycotina</taxon>
        <taxon>Agaricomycetes</taxon>
        <taxon>Polyporales</taxon>
        <taxon>Phanerochaetaceae</taxon>
        <taxon>Phanerochaete</taxon>
    </lineage>
</organism>
<comment type="similarity">
    <text evidence="4">Belongs to the cytochrome P450 family.</text>
</comment>
<evidence type="ECO:0000256" key="12">
    <source>
        <dbReference type="ARBA" id="ARBA00023136"/>
    </source>
</evidence>
<evidence type="ECO:0000256" key="7">
    <source>
        <dbReference type="ARBA" id="ARBA00022723"/>
    </source>
</evidence>
<accession>K5VWG1</accession>
<dbReference type="PANTHER" id="PTHR46300:SF7">
    <property type="entry name" value="P450, PUTATIVE (EUROFUNG)-RELATED"/>
    <property type="match status" value="1"/>
</dbReference>
<dbReference type="Gene3D" id="1.10.630.10">
    <property type="entry name" value="Cytochrome P450"/>
    <property type="match status" value="1"/>
</dbReference>
<keyword evidence="7" id="KW-0479">Metal-binding</keyword>
<gene>
    <name evidence="13" type="ORF">PHACADRAFT_209390</name>
</gene>
<evidence type="ECO:0000256" key="5">
    <source>
        <dbReference type="ARBA" id="ARBA00022617"/>
    </source>
</evidence>
<evidence type="ECO:0000313" key="14">
    <source>
        <dbReference type="Proteomes" id="UP000008370"/>
    </source>
</evidence>
<dbReference type="Pfam" id="PF00067">
    <property type="entry name" value="p450"/>
    <property type="match status" value="1"/>
</dbReference>
<comment type="cofactor">
    <cofactor evidence="1">
        <name>heme</name>
        <dbReference type="ChEBI" id="CHEBI:30413"/>
    </cofactor>
</comment>
<keyword evidence="9" id="KW-0560">Oxidoreductase</keyword>
<dbReference type="GeneID" id="18912839"/>
<evidence type="ECO:0000313" key="13">
    <source>
        <dbReference type="EMBL" id="EKM55878.1"/>
    </source>
</evidence>
<name>K5VWG1_PHACS</name>
<evidence type="ECO:0000256" key="6">
    <source>
        <dbReference type="ARBA" id="ARBA00022692"/>
    </source>
</evidence>
<dbReference type="InterPro" id="IPR002401">
    <property type="entry name" value="Cyt_P450_E_grp-I"/>
</dbReference>
<dbReference type="GO" id="GO:0005506">
    <property type="term" value="F:iron ion binding"/>
    <property type="evidence" value="ECO:0007669"/>
    <property type="project" value="InterPro"/>
</dbReference>
<keyword evidence="8" id="KW-1133">Transmembrane helix</keyword>
<evidence type="ECO:0000256" key="2">
    <source>
        <dbReference type="ARBA" id="ARBA00004167"/>
    </source>
</evidence>
<dbReference type="GO" id="GO:0004497">
    <property type="term" value="F:monooxygenase activity"/>
    <property type="evidence" value="ECO:0007669"/>
    <property type="project" value="UniProtKB-KW"/>
</dbReference>
<dbReference type="HOGENOM" id="CLU_001570_2_3_1"/>
<dbReference type="Proteomes" id="UP000008370">
    <property type="component" value="Unassembled WGS sequence"/>
</dbReference>
<dbReference type="GO" id="GO:0016020">
    <property type="term" value="C:membrane"/>
    <property type="evidence" value="ECO:0007669"/>
    <property type="project" value="UniProtKB-SubCell"/>
</dbReference>
<dbReference type="InParanoid" id="K5VWG1"/>
<evidence type="ECO:0008006" key="15">
    <source>
        <dbReference type="Google" id="ProtNLM"/>
    </source>
</evidence>
<keyword evidence="12" id="KW-0472">Membrane</keyword>
<keyword evidence="6" id="KW-0812">Transmembrane</keyword>
<dbReference type="SUPFAM" id="SSF48264">
    <property type="entry name" value="Cytochrome P450"/>
    <property type="match status" value="1"/>
</dbReference>
<comment type="subcellular location">
    <subcellularLocation>
        <location evidence="2">Membrane</location>
        <topology evidence="2">Single-pass membrane protein</topology>
    </subcellularLocation>
</comment>
<dbReference type="InterPro" id="IPR001128">
    <property type="entry name" value="Cyt_P450"/>
</dbReference>